<accession>A0A382G705</accession>
<dbReference type="InterPro" id="IPR050491">
    <property type="entry name" value="AmpC-like"/>
</dbReference>
<dbReference type="PANTHER" id="PTHR46825">
    <property type="entry name" value="D-ALANYL-D-ALANINE-CARBOXYPEPTIDASE/ENDOPEPTIDASE AMPH"/>
    <property type="match status" value="1"/>
</dbReference>
<dbReference type="SUPFAM" id="SSF56601">
    <property type="entry name" value="beta-lactamase/transpeptidase-like"/>
    <property type="match status" value="1"/>
</dbReference>
<evidence type="ECO:0000313" key="2">
    <source>
        <dbReference type="EMBL" id="SVB70642.1"/>
    </source>
</evidence>
<feature type="domain" description="Beta-lactamase-related" evidence="1">
    <location>
        <begin position="30"/>
        <end position="363"/>
    </location>
</feature>
<evidence type="ECO:0000259" key="1">
    <source>
        <dbReference type="Pfam" id="PF00144"/>
    </source>
</evidence>
<feature type="non-terminal residue" evidence="2">
    <location>
        <position position="461"/>
    </location>
</feature>
<dbReference type="Pfam" id="PF00144">
    <property type="entry name" value="Beta-lactamase"/>
    <property type="match status" value="1"/>
</dbReference>
<gene>
    <name evidence="2" type="ORF">METZ01_LOCUS223496</name>
</gene>
<dbReference type="AlphaFoldDB" id="A0A382G705"/>
<name>A0A382G705_9ZZZZ</name>
<dbReference type="InterPro" id="IPR001466">
    <property type="entry name" value="Beta-lactam-related"/>
</dbReference>
<dbReference type="InterPro" id="IPR012338">
    <property type="entry name" value="Beta-lactam/transpept-like"/>
</dbReference>
<reference evidence="2" key="1">
    <citation type="submission" date="2018-05" db="EMBL/GenBank/DDBJ databases">
        <authorList>
            <person name="Lanie J.A."/>
            <person name="Ng W.-L."/>
            <person name="Kazmierczak K.M."/>
            <person name="Andrzejewski T.M."/>
            <person name="Davidsen T.M."/>
            <person name="Wayne K.J."/>
            <person name="Tettelin H."/>
            <person name="Glass J.I."/>
            <person name="Rusch D."/>
            <person name="Podicherti R."/>
            <person name="Tsui H.-C.T."/>
            <person name="Winkler M.E."/>
        </authorList>
    </citation>
    <scope>NUCLEOTIDE SEQUENCE</scope>
</reference>
<dbReference type="PANTHER" id="PTHR46825:SF15">
    <property type="entry name" value="BETA-LACTAMASE-RELATED DOMAIN-CONTAINING PROTEIN"/>
    <property type="match status" value="1"/>
</dbReference>
<dbReference type="EMBL" id="UINC01053744">
    <property type="protein sequence ID" value="SVB70642.1"/>
    <property type="molecule type" value="Genomic_DNA"/>
</dbReference>
<dbReference type="Gene3D" id="2.40.128.600">
    <property type="match status" value="1"/>
</dbReference>
<protein>
    <recommendedName>
        <fullName evidence="1">Beta-lactamase-related domain-containing protein</fullName>
    </recommendedName>
</protein>
<proteinExistence type="predicted"/>
<sequence>MNIIRNKCALFFVAYISVLHAGDRTFLKNLDSYIEKGMNDWGITGIAVGIVKDNKTVYARGFGKRIIDSEKVIDENSVFAIGSNSKLMTATALGILVQKELITWDSNVIDLMPDFKLKDPYVTREITVKDLLSHRAGLPREDFLWYGSQNYGRKEIIHRLRFLEPAYTMRGGYIYQNMMFLTAGELIPAVTDQSWDEFLTEHIFTPLGMVRSVTSVKPLKWMENVAQPHIKVDGKTIRVPYRDIDNVGPAGSVNSSVTDMIEWMKLHLNFGNVDGDQLVDTVVVDMIHTPHNPFFVSRESMEIFPNTHFRAYGLGVGLSDYHGRKLLLHTGGIDGMLSLVGMVPDEKLGIVILTNYSPNNFRPALFYHIIDEFFNVESRDWNQFFLEETRKVDEHFSSYERIVNENRKRGRSPDFDVDNILGSYTNDAYGSIEISRERRELILKHWGSSLLGDLEHWNNNT</sequence>
<dbReference type="Gene3D" id="3.40.710.10">
    <property type="entry name" value="DD-peptidase/beta-lactamase superfamily"/>
    <property type="match status" value="1"/>
</dbReference>
<organism evidence="2">
    <name type="scientific">marine metagenome</name>
    <dbReference type="NCBI Taxonomy" id="408172"/>
    <lineage>
        <taxon>unclassified sequences</taxon>
        <taxon>metagenomes</taxon>
        <taxon>ecological metagenomes</taxon>
    </lineage>
</organism>